<gene>
    <name evidence="2" type="ORF">PS2015_655</name>
</gene>
<evidence type="ECO:0000313" key="3">
    <source>
        <dbReference type="Proteomes" id="UP000065641"/>
    </source>
</evidence>
<feature type="transmembrane region" description="Helical" evidence="1">
    <location>
        <begin position="80"/>
        <end position="103"/>
    </location>
</feature>
<dbReference type="EMBL" id="CP013189">
    <property type="protein sequence ID" value="ALO45338.1"/>
    <property type="molecule type" value="Genomic_DNA"/>
</dbReference>
<proteinExistence type="predicted"/>
<sequence>MWDSAIEFARLNVWDLVALLFFAACFKGYLYYTGLRSTDTPCLAYAMHRFRKQWIRMALTRENRIADTNIVANLERNVSFFASSTLLVLAGLVTLLSSSDALMGMLAEVPFSDVNSRGEWELKVLLLITLFVYGFFKFTWALRQFGLVSVMIGGAPEHSLHPSAEETARHVDSISKMASKASGNFNNGLRSYYFSMAALGWFVNAWLFMALSALIVFVLYRREFKSDTLGIMMEDLPES</sequence>
<evidence type="ECO:0000313" key="2">
    <source>
        <dbReference type="EMBL" id="ALO45338.1"/>
    </source>
</evidence>
<feature type="transmembrane region" description="Helical" evidence="1">
    <location>
        <begin position="192"/>
        <end position="220"/>
    </location>
</feature>
<dbReference type="Pfam" id="PF04654">
    <property type="entry name" value="DUF599"/>
    <property type="match status" value="1"/>
</dbReference>
<keyword evidence="3" id="KW-1185">Reference proteome</keyword>
<dbReference type="STRING" id="1249552.PS2015_655"/>
<dbReference type="AlphaFoldDB" id="A0A0S2KAL6"/>
<dbReference type="RefSeq" id="WP_058020884.1">
    <property type="nucleotide sequence ID" value="NZ_CP013189.1"/>
</dbReference>
<reference evidence="3" key="1">
    <citation type="submission" date="2015-11" db="EMBL/GenBank/DDBJ databases">
        <authorList>
            <person name="Kim K.M."/>
        </authorList>
    </citation>
    <scope>NUCLEOTIDE SEQUENCE [LARGE SCALE GENOMIC DNA]</scope>
    <source>
        <strain evidence="3">KCTC 32221</strain>
    </source>
</reference>
<feature type="transmembrane region" description="Helical" evidence="1">
    <location>
        <begin position="12"/>
        <end position="32"/>
    </location>
</feature>
<keyword evidence="1" id="KW-1133">Transmembrane helix</keyword>
<dbReference type="PATRIC" id="fig|1249552.3.peg.660"/>
<feature type="transmembrane region" description="Helical" evidence="1">
    <location>
        <begin position="124"/>
        <end position="142"/>
    </location>
</feature>
<dbReference type="PANTHER" id="PTHR31881:SF6">
    <property type="entry name" value="OS09G0494600 PROTEIN"/>
    <property type="match status" value="1"/>
</dbReference>
<dbReference type="Proteomes" id="UP000065641">
    <property type="component" value="Chromosome"/>
</dbReference>
<organism evidence="2 3">
    <name type="scientific">Pseudohongiella spirulinae</name>
    <dbReference type="NCBI Taxonomy" id="1249552"/>
    <lineage>
        <taxon>Bacteria</taxon>
        <taxon>Pseudomonadati</taxon>
        <taxon>Pseudomonadota</taxon>
        <taxon>Gammaproteobacteria</taxon>
        <taxon>Pseudomonadales</taxon>
        <taxon>Pseudohongiellaceae</taxon>
        <taxon>Pseudohongiella</taxon>
    </lineage>
</organism>
<dbReference type="KEGG" id="pspi:PS2015_655"/>
<keyword evidence="1" id="KW-0812">Transmembrane</keyword>
<name>A0A0S2KAL6_9GAMM</name>
<keyword evidence="1" id="KW-0472">Membrane</keyword>
<dbReference type="PANTHER" id="PTHR31881">
    <property type="match status" value="1"/>
</dbReference>
<dbReference type="OrthoDB" id="8524743at2"/>
<protein>
    <submittedName>
        <fullName evidence="2">Membrane protein</fullName>
    </submittedName>
</protein>
<evidence type="ECO:0000256" key="1">
    <source>
        <dbReference type="SAM" id="Phobius"/>
    </source>
</evidence>
<accession>A0A0S2KAL6</accession>
<dbReference type="InterPro" id="IPR006747">
    <property type="entry name" value="DUF599"/>
</dbReference>